<feature type="transmembrane region" description="Helical" evidence="1">
    <location>
        <begin position="128"/>
        <end position="146"/>
    </location>
</feature>
<keyword evidence="1" id="KW-0812">Transmembrane</keyword>
<evidence type="ECO:0000313" key="3">
    <source>
        <dbReference type="Proteomes" id="UP000197007"/>
    </source>
</evidence>
<evidence type="ECO:0000256" key="1">
    <source>
        <dbReference type="SAM" id="Phobius"/>
    </source>
</evidence>
<sequence length="156" mass="18489">MNKNFKYNLQYFLLLWLLFVCTYESLAYLVNSISSIISNFCTAISDSFVYLFSDGSGKDTFLVFLSKTAFFFPFVFLLVIPIFLEKKKGEKSYFYYYNIERESYYLLIDIITLVTHIILLILSILFSFGIITSLPLFLLIVSFRIYQYKKKLIFKE</sequence>
<name>A0A1Z4BSN4_9FLAO</name>
<feature type="transmembrane region" description="Helical" evidence="1">
    <location>
        <begin position="104"/>
        <end position="122"/>
    </location>
</feature>
<keyword evidence="1" id="KW-1133">Transmembrane helix</keyword>
<feature type="transmembrane region" description="Helical" evidence="1">
    <location>
        <begin position="12"/>
        <end position="30"/>
    </location>
</feature>
<keyword evidence="3" id="KW-1185">Reference proteome</keyword>
<organism evidence="2 3">
    <name type="scientific">Capnocytophaga endodontalis</name>
    <dbReference type="NCBI Taxonomy" id="2708117"/>
    <lineage>
        <taxon>Bacteria</taxon>
        <taxon>Pseudomonadati</taxon>
        <taxon>Bacteroidota</taxon>
        <taxon>Flavobacteriia</taxon>
        <taxon>Flavobacteriales</taxon>
        <taxon>Flavobacteriaceae</taxon>
        <taxon>Capnocytophaga</taxon>
    </lineage>
</organism>
<evidence type="ECO:0000313" key="2">
    <source>
        <dbReference type="EMBL" id="ASF44253.1"/>
    </source>
</evidence>
<dbReference type="RefSeq" id="WP_088595086.1">
    <property type="nucleotide sequence ID" value="NZ_CP022022.1"/>
</dbReference>
<dbReference type="Proteomes" id="UP000197007">
    <property type="component" value="Chromosome"/>
</dbReference>
<keyword evidence="1" id="KW-0472">Membrane</keyword>
<dbReference type="KEGG" id="capn:CBG49_14750"/>
<dbReference type="EMBL" id="CP022022">
    <property type="protein sequence ID" value="ASF44253.1"/>
    <property type="molecule type" value="Genomic_DNA"/>
</dbReference>
<accession>A0A1Z4BSN4</accession>
<dbReference type="AlphaFoldDB" id="A0A1Z4BSN4"/>
<protein>
    <submittedName>
        <fullName evidence="2">Uncharacterized protein</fullName>
    </submittedName>
</protein>
<feature type="transmembrane region" description="Helical" evidence="1">
    <location>
        <begin position="61"/>
        <end position="84"/>
    </location>
</feature>
<proteinExistence type="predicted"/>
<reference evidence="3" key="1">
    <citation type="submission" date="2017-06" db="EMBL/GenBank/DDBJ databases">
        <title>Complete genome sequence of Capnocytophaga sp. KCOM 1579 (=ChDC OS43) isolated from a human refractory periapical abscess lesion.</title>
        <authorList>
            <person name="Kook J.-K."/>
            <person name="Park S.-N."/>
            <person name="Lim Y.K."/>
            <person name="Roh H."/>
        </authorList>
    </citation>
    <scope>NUCLEOTIDE SEQUENCE [LARGE SCALE GENOMIC DNA]</scope>
    <source>
        <strain evidence="3">ChDC OS43</strain>
    </source>
</reference>
<gene>
    <name evidence="2" type="ORF">CBG49_14750</name>
</gene>